<proteinExistence type="predicted"/>
<dbReference type="Proteomes" id="UP000813462">
    <property type="component" value="Unassembled WGS sequence"/>
</dbReference>
<evidence type="ECO:0000256" key="1">
    <source>
        <dbReference type="SAM" id="Phobius"/>
    </source>
</evidence>
<name>A0A978UVF6_ZIZJJ</name>
<gene>
    <name evidence="3" type="ORF">FEM48_Zijuj09G0215600</name>
</gene>
<sequence length="489" mass="54032">MLRKSGSKLRLQKGGNPLSILDGIFVAIKDDIDCYPNPTTGYMPNCSNNFSAMVVKRLSDSCATDYHKVMNVSIGFYEEDVLEIVMKGQVVEYEQSKAFLLHINCLIIQLNCILTVLSLLCFVLVVVILIQMRKKRVMVPVEEVLSAVKYEEEEFQGNFQIYSYIADLRCTGHELEMNIEAPHMTGFLLKLVVCIIETPLIGPLVISFLRKQNKFDELVWHELEPKPGVVMLDEEGKPEERLELALKSLPQYDPASCWNGDSTPSFQYWKISDYAHAYCSGHATPSTIVEHVISVIKELSGNPLSILDGIFVAIKDDIHCYPHPTTGATTWMHEVCSVMEDAICISRLHRCGVTFVEKTNLHELDMGTAGNNPNYCRNVSSLTIAKSNKKSSCTRKVYSGSSSASAAIVASGICPTDGRVYSVRIPSSLCGAVCLKTTFGCTDVEGSLCSGTLEIIGTSASTVEDTMLVQENHACNRQSCAPLLRIELV</sequence>
<dbReference type="GO" id="GO:0047412">
    <property type="term" value="F:N-(long-chain-acyl)ethanolamine deacylase activity"/>
    <property type="evidence" value="ECO:0007669"/>
    <property type="project" value="TreeGrafter"/>
</dbReference>
<feature type="transmembrane region" description="Helical" evidence="1">
    <location>
        <begin position="187"/>
        <end position="209"/>
    </location>
</feature>
<dbReference type="EMBL" id="JAEACU010000009">
    <property type="protein sequence ID" value="KAH7518856.1"/>
    <property type="molecule type" value="Genomic_DNA"/>
</dbReference>
<accession>A0A978UVF6</accession>
<protein>
    <recommendedName>
        <fullName evidence="2">Amidase domain-containing protein</fullName>
    </recommendedName>
</protein>
<dbReference type="InterPro" id="IPR000120">
    <property type="entry name" value="Amidase"/>
</dbReference>
<dbReference type="InterPro" id="IPR023631">
    <property type="entry name" value="Amidase_dom"/>
</dbReference>
<dbReference type="PANTHER" id="PTHR11895">
    <property type="entry name" value="TRANSAMIDASE"/>
    <property type="match status" value="1"/>
</dbReference>
<reference evidence="3" key="1">
    <citation type="journal article" date="2021" name="Front. Plant Sci.">
        <title>Chromosome-Scale Genome Assembly for Chinese Sour Jujube and Insights Into Its Genome Evolution and Domestication Signature.</title>
        <authorList>
            <person name="Shen L.-Y."/>
            <person name="Luo H."/>
            <person name="Wang X.-L."/>
            <person name="Wang X.-M."/>
            <person name="Qiu X.-J."/>
            <person name="Liu H."/>
            <person name="Zhou S.-S."/>
            <person name="Jia K.-H."/>
            <person name="Nie S."/>
            <person name="Bao Y.-T."/>
            <person name="Zhang R.-G."/>
            <person name="Yun Q.-Z."/>
            <person name="Chai Y.-H."/>
            <person name="Lu J.-Y."/>
            <person name="Li Y."/>
            <person name="Zhao S.-W."/>
            <person name="Mao J.-F."/>
            <person name="Jia S.-G."/>
            <person name="Mao Y.-M."/>
        </authorList>
    </citation>
    <scope>NUCLEOTIDE SEQUENCE</scope>
    <source>
        <strain evidence="3">AT0</strain>
        <tissue evidence="3">Leaf</tissue>
    </source>
</reference>
<evidence type="ECO:0000313" key="3">
    <source>
        <dbReference type="EMBL" id="KAH7518856.1"/>
    </source>
</evidence>
<keyword evidence="1" id="KW-0812">Transmembrane</keyword>
<dbReference type="Pfam" id="PF01425">
    <property type="entry name" value="Amidase"/>
    <property type="match status" value="1"/>
</dbReference>
<dbReference type="Gene3D" id="3.90.1300.10">
    <property type="entry name" value="Amidase signature (AS) domain"/>
    <property type="match status" value="1"/>
</dbReference>
<keyword evidence="1" id="KW-0472">Membrane</keyword>
<feature type="transmembrane region" description="Helical" evidence="1">
    <location>
        <begin position="106"/>
        <end position="130"/>
    </location>
</feature>
<dbReference type="GO" id="GO:0016020">
    <property type="term" value="C:membrane"/>
    <property type="evidence" value="ECO:0007669"/>
    <property type="project" value="TreeGrafter"/>
</dbReference>
<keyword evidence="1" id="KW-1133">Transmembrane helix</keyword>
<feature type="domain" description="Amidase" evidence="2">
    <location>
        <begin position="300"/>
        <end position="474"/>
    </location>
</feature>
<evidence type="ECO:0000259" key="2">
    <source>
        <dbReference type="Pfam" id="PF01425"/>
    </source>
</evidence>
<dbReference type="GO" id="GO:0070291">
    <property type="term" value="P:N-acylethanolamine metabolic process"/>
    <property type="evidence" value="ECO:0007669"/>
    <property type="project" value="TreeGrafter"/>
</dbReference>
<evidence type="ECO:0000313" key="4">
    <source>
        <dbReference type="Proteomes" id="UP000813462"/>
    </source>
</evidence>
<comment type="caution">
    <text evidence="3">The sequence shown here is derived from an EMBL/GenBank/DDBJ whole genome shotgun (WGS) entry which is preliminary data.</text>
</comment>
<dbReference type="SUPFAM" id="SSF75304">
    <property type="entry name" value="Amidase signature (AS) enzymes"/>
    <property type="match status" value="1"/>
</dbReference>
<dbReference type="InterPro" id="IPR036928">
    <property type="entry name" value="AS_sf"/>
</dbReference>
<dbReference type="AlphaFoldDB" id="A0A978UVF6"/>
<dbReference type="PANTHER" id="PTHR11895:SF156">
    <property type="entry name" value="FATTY ACID AMIDE HYDROLASE"/>
    <property type="match status" value="1"/>
</dbReference>
<organism evidence="3 4">
    <name type="scientific">Ziziphus jujuba var. spinosa</name>
    <dbReference type="NCBI Taxonomy" id="714518"/>
    <lineage>
        <taxon>Eukaryota</taxon>
        <taxon>Viridiplantae</taxon>
        <taxon>Streptophyta</taxon>
        <taxon>Embryophyta</taxon>
        <taxon>Tracheophyta</taxon>
        <taxon>Spermatophyta</taxon>
        <taxon>Magnoliopsida</taxon>
        <taxon>eudicotyledons</taxon>
        <taxon>Gunneridae</taxon>
        <taxon>Pentapetalae</taxon>
        <taxon>rosids</taxon>
        <taxon>fabids</taxon>
        <taxon>Rosales</taxon>
        <taxon>Rhamnaceae</taxon>
        <taxon>Paliureae</taxon>
        <taxon>Ziziphus</taxon>
    </lineage>
</organism>